<evidence type="ECO:0000256" key="1">
    <source>
        <dbReference type="SAM" id="MobiDB-lite"/>
    </source>
</evidence>
<dbReference type="AlphaFoldDB" id="A0AAE1C2N0"/>
<protein>
    <submittedName>
        <fullName evidence="2">Uncharacterized protein</fullName>
    </submittedName>
</protein>
<keyword evidence="3" id="KW-1185">Reference proteome</keyword>
<sequence length="239" mass="26493">MALRLDDRYIWLGFAAFFVVAAYGARYAITDILALTEIEPTEPEEDDERESKPEHAIDLNVLRTLATSPNPKIANAAKAFIIQRFQGDNQATAVHEAGLISDDIHVRNRADMVNQYLSSFDAGDSLGDPGVGYEYALRARQRAQRLLGGPTDMTTRPRSRRGPFPDHTDDYDVTEIATPDSSPDLMSIEGMEGVIVPSPLDPVAGWTDVPRERTVSPSQEDAMEARRRRREAVVVHDGT</sequence>
<organism evidence="2 3">
    <name type="scientific">Recurvomyces mirabilis</name>
    <dbReference type="NCBI Taxonomy" id="574656"/>
    <lineage>
        <taxon>Eukaryota</taxon>
        <taxon>Fungi</taxon>
        <taxon>Dikarya</taxon>
        <taxon>Ascomycota</taxon>
        <taxon>Pezizomycotina</taxon>
        <taxon>Dothideomycetes</taxon>
        <taxon>Dothideomycetidae</taxon>
        <taxon>Mycosphaerellales</taxon>
        <taxon>Teratosphaeriaceae</taxon>
        <taxon>Recurvomyces</taxon>
    </lineage>
</organism>
<gene>
    <name evidence="2" type="ORF">LTR78_004311</name>
</gene>
<dbReference type="EMBL" id="JAUTXT010000013">
    <property type="protein sequence ID" value="KAK3675670.1"/>
    <property type="molecule type" value="Genomic_DNA"/>
</dbReference>
<comment type="caution">
    <text evidence="2">The sequence shown here is derived from an EMBL/GenBank/DDBJ whole genome shotgun (WGS) entry which is preliminary data.</text>
</comment>
<dbReference type="Proteomes" id="UP001274830">
    <property type="component" value="Unassembled WGS sequence"/>
</dbReference>
<evidence type="ECO:0000313" key="3">
    <source>
        <dbReference type="Proteomes" id="UP001274830"/>
    </source>
</evidence>
<accession>A0AAE1C2N0</accession>
<feature type="region of interest" description="Disordered" evidence="1">
    <location>
        <begin position="205"/>
        <end position="239"/>
    </location>
</feature>
<name>A0AAE1C2N0_9PEZI</name>
<feature type="region of interest" description="Disordered" evidence="1">
    <location>
        <begin position="148"/>
        <end position="173"/>
    </location>
</feature>
<proteinExistence type="predicted"/>
<reference evidence="2" key="1">
    <citation type="submission" date="2023-07" db="EMBL/GenBank/DDBJ databases">
        <title>Black Yeasts Isolated from many extreme environments.</title>
        <authorList>
            <person name="Coleine C."/>
            <person name="Stajich J.E."/>
            <person name="Selbmann L."/>
        </authorList>
    </citation>
    <scope>NUCLEOTIDE SEQUENCE</scope>
    <source>
        <strain evidence="2">CCFEE 5485</strain>
    </source>
</reference>
<evidence type="ECO:0000313" key="2">
    <source>
        <dbReference type="EMBL" id="KAK3675670.1"/>
    </source>
</evidence>